<dbReference type="PROSITE" id="PS50808">
    <property type="entry name" value="ZF_BED"/>
    <property type="match status" value="1"/>
</dbReference>
<dbReference type="EMBL" id="JANQDX010000007">
    <property type="protein sequence ID" value="KAL0921370.1"/>
    <property type="molecule type" value="Genomic_DNA"/>
</dbReference>
<keyword evidence="8" id="KW-1185">Reference proteome</keyword>
<keyword evidence="3" id="KW-0862">Zinc</keyword>
<evidence type="ECO:0000256" key="1">
    <source>
        <dbReference type="ARBA" id="ARBA00022723"/>
    </source>
</evidence>
<evidence type="ECO:0000313" key="8">
    <source>
        <dbReference type="Proteomes" id="UP001552299"/>
    </source>
</evidence>
<protein>
    <recommendedName>
        <fullName evidence="6">BED-type domain-containing protein</fullName>
    </recommendedName>
</protein>
<keyword evidence="1" id="KW-0479">Metal-binding</keyword>
<proteinExistence type="predicted"/>
<feature type="domain" description="BED-type" evidence="6">
    <location>
        <begin position="100"/>
        <end position="155"/>
    </location>
</feature>
<reference evidence="7 8" key="1">
    <citation type="journal article" date="2024" name="Plant Biotechnol. J.">
        <title>Dendrobium thyrsiflorum genome and its molecular insights into genes involved in important horticultural traits.</title>
        <authorList>
            <person name="Chen B."/>
            <person name="Wang J.Y."/>
            <person name="Zheng P.J."/>
            <person name="Li K.L."/>
            <person name="Liang Y.M."/>
            <person name="Chen X.F."/>
            <person name="Zhang C."/>
            <person name="Zhao X."/>
            <person name="He X."/>
            <person name="Zhang G.Q."/>
            <person name="Liu Z.J."/>
            <person name="Xu Q."/>
        </authorList>
    </citation>
    <scope>NUCLEOTIDE SEQUENCE [LARGE SCALE GENOMIC DNA]</scope>
    <source>
        <strain evidence="7">GZMU011</strain>
    </source>
</reference>
<dbReference type="InterPro" id="IPR003656">
    <property type="entry name" value="Znf_BED"/>
</dbReference>
<evidence type="ECO:0000259" key="6">
    <source>
        <dbReference type="PROSITE" id="PS50808"/>
    </source>
</evidence>
<comment type="caution">
    <text evidence="7">The sequence shown here is derived from an EMBL/GenBank/DDBJ whole genome shotgun (WGS) entry which is preliminary data.</text>
</comment>
<dbReference type="PANTHER" id="PTHR46951:SF2">
    <property type="entry name" value="BED-TYPE DOMAIN-CONTAINING PROTEIN"/>
    <property type="match status" value="1"/>
</dbReference>
<evidence type="ECO:0000256" key="2">
    <source>
        <dbReference type="ARBA" id="ARBA00022771"/>
    </source>
</evidence>
<evidence type="ECO:0000313" key="7">
    <source>
        <dbReference type="EMBL" id="KAL0921370.1"/>
    </source>
</evidence>
<feature type="compositionally biased region" description="Acidic residues" evidence="5">
    <location>
        <begin position="407"/>
        <end position="417"/>
    </location>
</feature>
<keyword evidence="2 4" id="KW-0863">Zinc-finger</keyword>
<feature type="region of interest" description="Disordered" evidence="5">
    <location>
        <begin position="196"/>
        <end position="243"/>
    </location>
</feature>
<organism evidence="7 8">
    <name type="scientific">Dendrobium thyrsiflorum</name>
    <name type="common">Pinecone-like raceme dendrobium</name>
    <name type="synonym">Orchid</name>
    <dbReference type="NCBI Taxonomy" id="117978"/>
    <lineage>
        <taxon>Eukaryota</taxon>
        <taxon>Viridiplantae</taxon>
        <taxon>Streptophyta</taxon>
        <taxon>Embryophyta</taxon>
        <taxon>Tracheophyta</taxon>
        <taxon>Spermatophyta</taxon>
        <taxon>Magnoliopsida</taxon>
        <taxon>Liliopsida</taxon>
        <taxon>Asparagales</taxon>
        <taxon>Orchidaceae</taxon>
        <taxon>Epidendroideae</taxon>
        <taxon>Malaxideae</taxon>
        <taxon>Dendrobiinae</taxon>
        <taxon>Dendrobium</taxon>
    </lineage>
</organism>
<name>A0ABD0V8K8_DENTH</name>
<gene>
    <name evidence="7" type="ORF">M5K25_008434</name>
</gene>
<dbReference type="Pfam" id="PF02892">
    <property type="entry name" value="zf-BED"/>
    <property type="match status" value="1"/>
</dbReference>
<feature type="region of interest" description="Disordered" evidence="5">
    <location>
        <begin position="407"/>
        <end position="440"/>
    </location>
</feature>
<dbReference type="PANTHER" id="PTHR46951">
    <property type="entry name" value="BED-TYPE DOMAIN-CONTAINING PROTEIN"/>
    <property type="match status" value="1"/>
</dbReference>
<accession>A0ABD0V8K8</accession>
<dbReference type="GO" id="GO:0008270">
    <property type="term" value="F:zinc ion binding"/>
    <property type="evidence" value="ECO:0007669"/>
    <property type="project" value="UniProtKB-KW"/>
</dbReference>
<evidence type="ECO:0000256" key="4">
    <source>
        <dbReference type="PROSITE-ProRule" id="PRU00027"/>
    </source>
</evidence>
<evidence type="ECO:0000256" key="3">
    <source>
        <dbReference type="ARBA" id="ARBA00022833"/>
    </source>
</evidence>
<dbReference type="AlphaFoldDB" id="A0ABD0V8K8"/>
<dbReference type="Proteomes" id="UP001552299">
    <property type="component" value="Unassembled WGS sequence"/>
</dbReference>
<sequence length="440" mass="50131">MRKMRWKEYWCLQPLVESFTTGSAFCSSERAIFSLFCRGIGVLPPRAALRLLLGGLVPEVSTARYRKSVLLGTETRYRSVLELGINTRMVRNKDKAAACHRKDPAWKYSTQVDIGGSDKTYVYLKCNYCDKVVKGGVTRMKEHLSGSHKNVAPCSKVPDTIREEIKSYMNKSTTSKHLAQKQFEDRVDVGSYYGSERSVRDSSSSMKPISSRGARGPMDHYMVDTSEDTPPTTQKMAPENAREARRRVCKDIGRFFYENAIPFNVATSPAYYNMIRSVGAFGRGFKPPTMYDLRTWILKELESTDKSIEEIKRTWAQTGVTIMRLRDRNLKKKGLMDHEDPLLCEDVVSDDEWFIDDEVEVMSSELQDEDLNVDFFDGLKASTSTTIQEQNKKGKRKITEIEEGVDWETLDSIEEEGERAVQHNDDSNEDPLSDDSADDL</sequence>
<evidence type="ECO:0000256" key="5">
    <source>
        <dbReference type="SAM" id="MobiDB-lite"/>
    </source>
</evidence>
<feature type="compositionally biased region" description="Acidic residues" evidence="5">
    <location>
        <begin position="427"/>
        <end position="440"/>
    </location>
</feature>